<gene>
    <name evidence="2" type="ORF">EB796_017398</name>
</gene>
<feature type="region of interest" description="Disordered" evidence="1">
    <location>
        <begin position="174"/>
        <end position="220"/>
    </location>
</feature>
<dbReference type="EMBL" id="VXIV02002594">
    <property type="protein sequence ID" value="KAF6024305.1"/>
    <property type="molecule type" value="Genomic_DNA"/>
</dbReference>
<dbReference type="InterPro" id="IPR011989">
    <property type="entry name" value="ARM-like"/>
</dbReference>
<dbReference type="PANTHER" id="PTHR46464:SF2">
    <property type="entry name" value="ANKYRIN AND ARMADILLO REPEAT-CONTAINING PROTEIN"/>
    <property type="match status" value="1"/>
</dbReference>
<name>A0A7J7JDY2_BUGNE</name>
<dbReference type="OrthoDB" id="1683831at2759"/>
<keyword evidence="3" id="KW-1185">Reference proteome</keyword>
<evidence type="ECO:0000256" key="1">
    <source>
        <dbReference type="SAM" id="MobiDB-lite"/>
    </source>
</evidence>
<dbReference type="Gene3D" id="1.25.10.10">
    <property type="entry name" value="Leucine-rich Repeat Variant"/>
    <property type="match status" value="1"/>
</dbReference>
<feature type="compositionally biased region" description="Low complexity" evidence="1">
    <location>
        <begin position="184"/>
        <end position="205"/>
    </location>
</feature>
<dbReference type="InterPro" id="IPR043379">
    <property type="entry name" value="ANKAR"/>
</dbReference>
<evidence type="ECO:0000313" key="3">
    <source>
        <dbReference type="Proteomes" id="UP000593567"/>
    </source>
</evidence>
<accession>A0A7J7JDY2</accession>
<protein>
    <submittedName>
        <fullName evidence="2">Uncharacterized protein</fullName>
    </submittedName>
</protein>
<dbReference type="AlphaFoldDB" id="A0A7J7JDY2"/>
<comment type="caution">
    <text evidence="2">The sequence shown here is derived from an EMBL/GenBank/DDBJ whole genome shotgun (WGS) entry which is preliminary data.</text>
</comment>
<dbReference type="PANTHER" id="PTHR46464">
    <property type="entry name" value="ANK_REP_REGION DOMAIN-CONTAINING PROTEIN"/>
    <property type="match status" value="1"/>
</dbReference>
<evidence type="ECO:0000313" key="2">
    <source>
        <dbReference type="EMBL" id="KAF6024305.1"/>
    </source>
</evidence>
<organism evidence="2 3">
    <name type="scientific">Bugula neritina</name>
    <name type="common">Brown bryozoan</name>
    <name type="synonym">Sertularia neritina</name>
    <dbReference type="NCBI Taxonomy" id="10212"/>
    <lineage>
        <taxon>Eukaryota</taxon>
        <taxon>Metazoa</taxon>
        <taxon>Spiralia</taxon>
        <taxon>Lophotrochozoa</taxon>
        <taxon>Bryozoa</taxon>
        <taxon>Gymnolaemata</taxon>
        <taxon>Cheilostomatida</taxon>
        <taxon>Flustrina</taxon>
        <taxon>Buguloidea</taxon>
        <taxon>Bugulidae</taxon>
        <taxon>Bugula</taxon>
    </lineage>
</organism>
<dbReference type="InterPro" id="IPR016024">
    <property type="entry name" value="ARM-type_fold"/>
</dbReference>
<dbReference type="Proteomes" id="UP000593567">
    <property type="component" value="Unassembled WGS sequence"/>
</dbReference>
<dbReference type="SUPFAM" id="SSF48371">
    <property type="entry name" value="ARM repeat"/>
    <property type="match status" value="1"/>
</dbReference>
<sequence>MAQQQAIAAEGGVRFSCFLDFLRSDDEFFRCNAAFQAIVLSRVIPDEEQAVISAAGIKLISDILNESRSPVIQSLAADCIARLAHTRAGIPSAFVAINTVNKLSFLSFNHKAERELLNRCRVDPYLIKCLFYYADKDRVSPQFINEWKHYKRIGLPPISEGRPSLVSQPAYHRIDTTTDKPNGNRRSSVSKSNVLNSSNNSLSHSQLHEEDEGGSANVSVIGNSMAADKISNRSHSRSVTVAD</sequence>
<proteinExistence type="predicted"/>
<reference evidence="2" key="1">
    <citation type="submission" date="2020-06" db="EMBL/GenBank/DDBJ databases">
        <title>Draft genome of Bugula neritina, a colonial animal packing powerful symbionts and potential medicines.</title>
        <authorList>
            <person name="Rayko M."/>
        </authorList>
    </citation>
    <scope>NUCLEOTIDE SEQUENCE [LARGE SCALE GENOMIC DNA]</scope>
    <source>
        <strain evidence="2">Kwan_BN1</strain>
    </source>
</reference>